<evidence type="ECO:0000313" key="6">
    <source>
        <dbReference type="Proteomes" id="UP000314982"/>
    </source>
</evidence>
<reference evidence="6" key="1">
    <citation type="submission" date="2018-06" db="EMBL/GenBank/DDBJ databases">
        <title>Genome assembly of Danube salmon.</title>
        <authorList>
            <person name="Macqueen D.J."/>
            <person name="Gundappa M.K."/>
        </authorList>
    </citation>
    <scope>NUCLEOTIDE SEQUENCE [LARGE SCALE GENOMIC DNA]</scope>
</reference>
<dbReference type="GO" id="GO:0046872">
    <property type="term" value="F:metal ion binding"/>
    <property type="evidence" value="ECO:0007669"/>
    <property type="project" value="UniProtKB-KW"/>
</dbReference>
<dbReference type="Ensembl" id="ENSHHUT00000078125.1">
    <property type="protein sequence ID" value="ENSHHUP00000075651.1"/>
    <property type="gene ID" value="ENSHHUG00000044307.1"/>
</dbReference>
<keyword evidence="2" id="KW-0479">Metal-binding</keyword>
<evidence type="ECO:0000256" key="2">
    <source>
        <dbReference type="ARBA" id="ARBA00022723"/>
    </source>
</evidence>
<evidence type="ECO:0000256" key="1">
    <source>
        <dbReference type="ARBA" id="ARBA00001968"/>
    </source>
</evidence>
<reference evidence="5" key="3">
    <citation type="submission" date="2025-09" db="UniProtKB">
        <authorList>
            <consortium name="Ensembl"/>
        </authorList>
    </citation>
    <scope>IDENTIFICATION</scope>
</reference>
<accession>A0A4W5QE63</accession>
<sequence>MDKKTWLIRPILHSKNDAEENYNHAQMKTRSLVERSIGVLKSRFRGICHSGGVILYSPEKTCKITTSACILHNICIQNRMPHPNIPDITPAVPDRDVAAGMQSCPTSKELPHKEEIHMTKKKQLLLHLVQGRKHPQGASSGEPPSPPHQQASLPGVALARPLGCYDG</sequence>
<comment type="cofactor">
    <cofactor evidence="1">
        <name>a divalent metal cation</name>
        <dbReference type="ChEBI" id="CHEBI:60240"/>
    </cofactor>
</comment>
<dbReference type="Proteomes" id="UP000314982">
    <property type="component" value="Unassembled WGS sequence"/>
</dbReference>
<dbReference type="AlphaFoldDB" id="A0A4W5QE63"/>
<dbReference type="STRING" id="62062.ENSHHUP00000075651"/>
<evidence type="ECO:0000313" key="5">
    <source>
        <dbReference type="Ensembl" id="ENSHHUP00000075651.1"/>
    </source>
</evidence>
<evidence type="ECO:0000259" key="4">
    <source>
        <dbReference type="Pfam" id="PF13359"/>
    </source>
</evidence>
<dbReference type="InterPro" id="IPR027806">
    <property type="entry name" value="HARBI1_dom"/>
</dbReference>
<keyword evidence="6" id="KW-1185">Reference proteome</keyword>
<organism evidence="5 6">
    <name type="scientific">Hucho hucho</name>
    <name type="common">huchen</name>
    <dbReference type="NCBI Taxonomy" id="62062"/>
    <lineage>
        <taxon>Eukaryota</taxon>
        <taxon>Metazoa</taxon>
        <taxon>Chordata</taxon>
        <taxon>Craniata</taxon>
        <taxon>Vertebrata</taxon>
        <taxon>Euteleostomi</taxon>
        <taxon>Actinopterygii</taxon>
        <taxon>Neopterygii</taxon>
        <taxon>Teleostei</taxon>
        <taxon>Protacanthopterygii</taxon>
        <taxon>Salmoniformes</taxon>
        <taxon>Salmonidae</taxon>
        <taxon>Salmoninae</taxon>
        <taxon>Hucho</taxon>
    </lineage>
</organism>
<name>A0A4W5QE63_9TELE</name>
<protein>
    <recommendedName>
        <fullName evidence="4">DDE Tnp4 domain-containing protein</fullName>
    </recommendedName>
</protein>
<feature type="domain" description="DDE Tnp4" evidence="4">
    <location>
        <begin position="15"/>
        <end position="73"/>
    </location>
</feature>
<proteinExistence type="predicted"/>
<feature type="region of interest" description="Disordered" evidence="3">
    <location>
        <begin position="132"/>
        <end position="157"/>
    </location>
</feature>
<reference evidence="5" key="2">
    <citation type="submission" date="2025-08" db="UniProtKB">
        <authorList>
            <consortium name="Ensembl"/>
        </authorList>
    </citation>
    <scope>IDENTIFICATION</scope>
</reference>
<dbReference type="Pfam" id="PF13359">
    <property type="entry name" value="DDE_Tnp_4"/>
    <property type="match status" value="1"/>
</dbReference>
<evidence type="ECO:0000256" key="3">
    <source>
        <dbReference type="SAM" id="MobiDB-lite"/>
    </source>
</evidence>